<dbReference type="EMBL" id="QUNF01000011">
    <property type="protein sequence ID" value="REG87107.1"/>
    <property type="molecule type" value="Genomic_DNA"/>
</dbReference>
<keyword evidence="2" id="KW-1185">Reference proteome</keyword>
<comment type="caution">
    <text evidence="1">The sequence shown here is derived from an EMBL/GenBank/DDBJ whole genome shotgun (WGS) entry which is preliminary data.</text>
</comment>
<protein>
    <submittedName>
        <fullName evidence="1">Proteic killer suppression protein</fullName>
    </submittedName>
</protein>
<dbReference type="RefSeq" id="WP_086540211.1">
    <property type="nucleotide sequence ID" value="NZ_MSSW01000008.1"/>
</dbReference>
<dbReference type="Gene3D" id="3.30.2310.20">
    <property type="entry name" value="RelE-like"/>
    <property type="match status" value="1"/>
</dbReference>
<reference evidence="1 2" key="1">
    <citation type="submission" date="2018-08" db="EMBL/GenBank/DDBJ databases">
        <title>Genomic Encyclopedia of Archaeal and Bacterial Type Strains, Phase II (KMG-II): from individual species to whole genera.</title>
        <authorList>
            <person name="Goeker M."/>
        </authorList>
    </citation>
    <scope>NUCLEOTIDE SEQUENCE [LARGE SCALE GENOMIC DNA]</scope>
    <source>
        <strain evidence="1 2">DSM 15986</strain>
    </source>
</reference>
<dbReference type="Proteomes" id="UP000256405">
    <property type="component" value="Unassembled WGS sequence"/>
</dbReference>
<dbReference type="InterPro" id="IPR035093">
    <property type="entry name" value="RelE/ParE_toxin_dom_sf"/>
</dbReference>
<gene>
    <name evidence="1" type="ORF">C8N25_11186</name>
</gene>
<proteinExistence type="predicted"/>
<sequence length="112" mass="12624">MNITYRTNKLKKEAEDLKALFKAYGTSAKQINMRLADLKAAANLEVIGKIPGARCHQLSGKNYKGYLAVNITGNRRLIFKPNHEPLPTKEAGGLDWSQVTEITIEELCYDYH</sequence>
<accession>A0A3E0DU76</accession>
<dbReference type="AlphaFoldDB" id="A0A3E0DU76"/>
<evidence type="ECO:0000313" key="2">
    <source>
        <dbReference type="Proteomes" id="UP000256405"/>
    </source>
</evidence>
<organism evidence="1 2">
    <name type="scientific">Algoriphagus antarcticus</name>
    <dbReference type="NCBI Taxonomy" id="238540"/>
    <lineage>
        <taxon>Bacteria</taxon>
        <taxon>Pseudomonadati</taxon>
        <taxon>Bacteroidota</taxon>
        <taxon>Cytophagia</taxon>
        <taxon>Cytophagales</taxon>
        <taxon>Cyclobacteriaceae</taxon>
        <taxon>Algoriphagus</taxon>
    </lineage>
</organism>
<dbReference type="SUPFAM" id="SSF143011">
    <property type="entry name" value="RelE-like"/>
    <property type="match status" value="1"/>
</dbReference>
<evidence type="ECO:0000313" key="1">
    <source>
        <dbReference type="EMBL" id="REG87107.1"/>
    </source>
</evidence>
<name>A0A3E0DU76_9BACT</name>
<dbReference type="OrthoDB" id="9801026at2"/>